<accession>A0A545TTJ3</accession>
<feature type="transmembrane region" description="Helical" evidence="9">
    <location>
        <begin position="131"/>
        <end position="151"/>
    </location>
</feature>
<comment type="subcellular location">
    <subcellularLocation>
        <location evidence="1 9">Cell inner membrane</location>
        <topology evidence="1 9">Multi-pass membrane protein</topology>
    </subcellularLocation>
</comment>
<dbReference type="AlphaFoldDB" id="A0A545TTJ3"/>
<comment type="similarity">
    <text evidence="8 9">Belongs to the TRAP transporter small permease family.</text>
</comment>
<reference evidence="11 12" key="1">
    <citation type="submission" date="2019-06" db="EMBL/GenBank/DDBJ databases">
        <title>Whole genome sequence for Rhodospirillaceae sp. R148.</title>
        <authorList>
            <person name="Wang G."/>
        </authorList>
    </citation>
    <scope>NUCLEOTIDE SEQUENCE [LARGE SCALE GENOMIC DNA]</scope>
    <source>
        <strain evidence="11 12">R148</strain>
    </source>
</reference>
<keyword evidence="12" id="KW-1185">Reference proteome</keyword>
<evidence type="ECO:0000256" key="6">
    <source>
        <dbReference type="ARBA" id="ARBA00022989"/>
    </source>
</evidence>
<keyword evidence="3" id="KW-1003">Cell membrane</keyword>
<evidence type="ECO:0000313" key="11">
    <source>
        <dbReference type="EMBL" id="TQV80547.1"/>
    </source>
</evidence>
<evidence type="ECO:0000256" key="3">
    <source>
        <dbReference type="ARBA" id="ARBA00022475"/>
    </source>
</evidence>
<evidence type="ECO:0000256" key="4">
    <source>
        <dbReference type="ARBA" id="ARBA00022519"/>
    </source>
</evidence>
<feature type="transmembrane region" description="Helical" evidence="9">
    <location>
        <begin position="88"/>
        <end position="111"/>
    </location>
</feature>
<evidence type="ECO:0000256" key="5">
    <source>
        <dbReference type="ARBA" id="ARBA00022692"/>
    </source>
</evidence>
<protein>
    <recommendedName>
        <fullName evidence="9">TRAP transporter small permease protein</fullName>
    </recommendedName>
</protein>
<dbReference type="InterPro" id="IPR055348">
    <property type="entry name" value="DctQ"/>
</dbReference>
<evidence type="ECO:0000259" key="10">
    <source>
        <dbReference type="Pfam" id="PF04290"/>
    </source>
</evidence>
<dbReference type="RefSeq" id="WP_142896261.1">
    <property type="nucleotide sequence ID" value="NZ_ML660054.1"/>
</dbReference>
<keyword evidence="6 9" id="KW-1133">Transmembrane helix</keyword>
<keyword evidence="2 9" id="KW-0813">Transport</keyword>
<dbReference type="OrthoDB" id="7159137at2"/>
<evidence type="ECO:0000256" key="1">
    <source>
        <dbReference type="ARBA" id="ARBA00004429"/>
    </source>
</evidence>
<keyword evidence="5 9" id="KW-0812">Transmembrane</keyword>
<dbReference type="PANTHER" id="PTHR35011:SF10">
    <property type="entry name" value="TRAP TRANSPORTER SMALL PERMEASE PROTEIN"/>
    <property type="match status" value="1"/>
</dbReference>
<dbReference type="PANTHER" id="PTHR35011">
    <property type="entry name" value="2,3-DIKETO-L-GULONATE TRAP TRANSPORTER SMALL PERMEASE PROTEIN YIAM"/>
    <property type="match status" value="1"/>
</dbReference>
<evidence type="ECO:0000256" key="9">
    <source>
        <dbReference type="RuleBase" id="RU369079"/>
    </source>
</evidence>
<keyword evidence="4 9" id="KW-0997">Cell inner membrane</keyword>
<feature type="transmembrane region" description="Helical" evidence="9">
    <location>
        <begin position="50"/>
        <end position="68"/>
    </location>
</feature>
<dbReference type="Pfam" id="PF04290">
    <property type="entry name" value="DctQ"/>
    <property type="match status" value="1"/>
</dbReference>
<feature type="domain" description="Tripartite ATP-independent periplasmic transporters DctQ component" evidence="10">
    <location>
        <begin position="27"/>
        <end position="158"/>
    </location>
</feature>
<dbReference type="Proteomes" id="UP000315252">
    <property type="component" value="Unassembled WGS sequence"/>
</dbReference>
<dbReference type="GO" id="GO:0015740">
    <property type="term" value="P:C4-dicarboxylate transport"/>
    <property type="evidence" value="ECO:0007669"/>
    <property type="project" value="TreeGrafter"/>
</dbReference>
<organism evidence="11 12">
    <name type="scientific">Denitrobaculum tricleocarpae</name>
    <dbReference type="NCBI Taxonomy" id="2591009"/>
    <lineage>
        <taxon>Bacteria</taxon>
        <taxon>Pseudomonadati</taxon>
        <taxon>Pseudomonadota</taxon>
        <taxon>Alphaproteobacteria</taxon>
        <taxon>Rhodospirillales</taxon>
        <taxon>Rhodospirillaceae</taxon>
        <taxon>Denitrobaculum</taxon>
    </lineage>
</organism>
<keyword evidence="7 9" id="KW-0472">Membrane</keyword>
<comment type="function">
    <text evidence="9">Part of the tripartite ATP-independent periplasmic (TRAP) transport system.</text>
</comment>
<comment type="subunit">
    <text evidence="9">The complex comprises the extracytoplasmic solute receptor protein and the two transmembrane proteins.</text>
</comment>
<evidence type="ECO:0000313" key="12">
    <source>
        <dbReference type="Proteomes" id="UP000315252"/>
    </source>
</evidence>
<dbReference type="GO" id="GO:0022857">
    <property type="term" value="F:transmembrane transporter activity"/>
    <property type="evidence" value="ECO:0007669"/>
    <property type="project" value="UniProtKB-UniRule"/>
</dbReference>
<gene>
    <name evidence="11" type="ORF">FKG95_10255</name>
</gene>
<feature type="transmembrane region" description="Helical" evidence="9">
    <location>
        <begin position="12"/>
        <end position="38"/>
    </location>
</feature>
<evidence type="ECO:0000256" key="7">
    <source>
        <dbReference type="ARBA" id="ARBA00023136"/>
    </source>
</evidence>
<proteinExistence type="inferred from homology"/>
<name>A0A545TTJ3_9PROT</name>
<dbReference type="GO" id="GO:0005886">
    <property type="term" value="C:plasma membrane"/>
    <property type="evidence" value="ECO:0007669"/>
    <property type="project" value="UniProtKB-SubCell"/>
</dbReference>
<evidence type="ECO:0000256" key="8">
    <source>
        <dbReference type="ARBA" id="ARBA00038436"/>
    </source>
</evidence>
<evidence type="ECO:0000256" key="2">
    <source>
        <dbReference type="ARBA" id="ARBA00022448"/>
    </source>
</evidence>
<comment type="caution">
    <text evidence="11">The sequence shown here is derived from an EMBL/GenBank/DDBJ whole genome shotgun (WGS) entry which is preliminary data.</text>
</comment>
<dbReference type="EMBL" id="VHSH01000003">
    <property type="protein sequence ID" value="TQV80547.1"/>
    <property type="molecule type" value="Genomic_DNA"/>
</dbReference>
<sequence length="173" mass="19110">MNIFIEAVRRLSVACGVASVLLLIASVVVVCHLVIVRYGLGASAIWQHEFVTFSLIGATFLGGPYVLLTKGHVNVDLLPIYLGHRGRVALALLSSVLSLIFCVIIAWRGLLWWEEAWVGNWHGETVWAPPLWIPYIAMPLGMGLLSLQYVADMLSLITGRDMPFGLKPEERQS</sequence>
<dbReference type="InterPro" id="IPR007387">
    <property type="entry name" value="TRAP_DctQ"/>
</dbReference>